<evidence type="ECO:0000256" key="5">
    <source>
        <dbReference type="ARBA" id="ARBA00037974"/>
    </source>
</evidence>
<dbReference type="InterPro" id="IPR015424">
    <property type="entry name" value="PyrdxlP-dep_Trfase"/>
</dbReference>
<dbReference type="InterPro" id="IPR004839">
    <property type="entry name" value="Aminotransferase_I/II_large"/>
</dbReference>
<dbReference type="Gene3D" id="3.90.1150.10">
    <property type="entry name" value="Aspartate Aminotransferase, domain 1"/>
    <property type="match status" value="1"/>
</dbReference>
<dbReference type="GO" id="GO:0030170">
    <property type="term" value="F:pyridoxal phosphate binding"/>
    <property type="evidence" value="ECO:0007669"/>
    <property type="project" value="InterPro"/>
</dbReference>
<dbReference type="AlphaFoldDB" id="A0A1M4W883"/>
<dbReference type="PANTHER" id="PTHR43525:SF1">
    <property type="entry name" value="PROTEIN MALY"/>
    <property type="match status" value="1"/>
</dbReference>
<dbReference type="SUPFAM" id="SSF53383">
    <property type="entry name" value="PLP-dependent transferases"/>
    <property type="match status" value="1"/>
</dbReference>
<dbReference type="PANTHER" id="PTHR43525">
    <property type="entry name" value="PROTEIN MALY"/>
    <property type="match status" value="1"/>
</dbReference>
<accession>A0A1M4W883</accession>
<dbReference type="Pfam" id="PF00155">
    <property type="entry name" value="Aminotran_1_2"/>
    <property type="match status" value="1"/>
</dbReference>
<evidence type="ECO:0000259" key="6">
    <source>
        <dbReference type="Pfam" id="PF00155"/>
    </source>
</evidence>
<dbReference type="CDD" id="cd00609">
    <property type="entry name" value="AAT_like"/>
    <property type="match status" value="1"/>
</dbReference>
<keyword evidence="3" id="KW-0663">Pyridoxal phosphate</keyword>
<evidence type="ECO:0000313" key="8">
    <source>
        <dbReference type="Proteomes" id="UP000184035"/>
    </source>
</evidence>
<dbReference type="InterPro" id="IPR015421">
    <property type="entry name" value="PyrdxlP-dep_Trfase_major"/>
</dbReference>
<evidence type="ECO:0000256" key="3">
    <source>
        <dbReference type="ARBA" id="ARBA00022898"/>
    </source>
</evidence>
<dbReference type="InterPro" id="IPR015422">
    <property type="entry name" value="PyrdxlP-dep_Trfase_small"/>
</dbReference>
<gene>
    <name evidence="7" type="ORF">SAMN05443638_1112</name>
</gene>
<dbReference type="InterPro" id="IPR051798">
    <property type="entry name" value="Class-II_PLP-Dep_Aminotrans"/>
</dbReference>
<evidence type="ECO:0000256" key="1">
    <source>
        <dbReference type="ARBA" id="ARBA00001933"/>
    </source>
</evidence>
<comment type="similarity">
    <text evidence="5">Belongs to the class-II pyridoxal-phosphate-dependent aminotransferase family. MalY/PatB cystathionine beta-lyase subfamily.</text>
</comment>
<dbReference type="GO" id="GO:0047804">
    <property type="term" value="F:cysteine-S-conjugate beta-lyase activity"/>
    <property type="evidence" value="ECO:0007669"/>
    <property type="project" value="UniProtKB-EC"/>
</dbReference>
<feature type="domain" description="Aminotransferase class I/classII large" evidence="6">
    <location>
        <begin position="51"/>
        <end position="405"/>
    </location>
</feature>
<keyword evidence="8" id="KW-1185">Reference proteome</keyword>
<comment type="cofactor">
    <cofactor evidence="1">
        <name>pyridoxal 5'-phosphate</name>
        <dbReference type="ChEBI" id="CHEBI:597326"/>
    </cofactor>
</comment>
<evidence type="ECO:0000313" key="7">
    <source>
        <dbReference type="EMBL" id="SHE77407.1"/>
    </source>
</evidence>
<dbReference type="Proteomes" id="UP000184035">
    <property type="component" value="Unassembled WGS sequence"/>
</dbReference>
<evidence type="ECO:0000256" key="2">
    <source>
        <dbReference type="ARBA" id="ARBA00012224"/>
    </source>
</evidence>
<dbReference type="EMBL" id="FQVM01000011">
    <property type="protein sequence ID" value="SHE77407.1"/>
    <property type="molecule type" value="Genomic_DNA"/>
</dbReference>
<keyword evidence="4 7" id="KW-0456">Lyase</keyword>
<organism evidence="7 8">
    <name type="scientific">Clostridium fallax</name>
    <dbReference type="NCBI Taxonomy" id="1533"/>
    <lineage>
        <taxon>Bacteria</taxon>
        <taxon>Bacillati</taxon>
        <taxon>Bacillota</taxon>
        <taxon>Clostridia</taxon>
        <taxon>Eubacteriales</taxon>
        <taxon>Clostridiaceae</taxon>
        <taxon>Clostridium</taxon>
    </lineage>
</organism>
<protein>
    <recommendedName>
        <fullName evidence="2">cysteine-S-conjugate beta-lyase</fullName>
        <ecNumber evidence="2">4.4.1.13</ecNumber>
    </recommendedName>
</protein>
<dbReference type="NCBIfam" id="TIGR04350">
    <property type="entry name" value="C_S_lyase_PatB"/>
    <property type="match status" value="1"/>
</dbReference>
<reference evidence="7 8" key="1">
    <citation type="submission" date="2016-11" db="EMBL/GenBank/DDBJ databases">
        <authorList>
            <person name="Jaros S."/>
            <person name="Januszkiewicz K."/>
            <person name="Wedrychowicz H."/>
        </authorList>
    </citation>
    <scope>NUCLEOTIDE SEQUENCE [LARGE SCALE GENOMIC DNA]</scope>
    <source>
        <strain evidence="7 8">DSM 2631</strain>
    </source>
</reference>
<dbReference type="InterPro" id="IPR027619">
    <property type="entry name" value="C-S_lyase_PatB-like"/>
</dbReference>
<dbReference type="Gene3D" id="3.40.640.10">
    <property type="entry name" value="Type I PLP-dependent aspartate aminotransferase-like (Major domain)"/>
    <property type="match status" value="1"/>
</dbReference>
<evidence type="ECO:0000256" key="4">
    <source>
        <dbReference type="ARBA" id="ARBA00023239"/>
    </source>
</evidence>
<proteinExistence type="inferred from homology"/>
<sequence length="412" mass="47486">MEIYYNLVRELNFGVMPLEVLTMYNFDENKRRTGTGSVKWDFCKEGIGYEDVIPLWVADMDFESPKEIKNEMAKRVNHGIFGYSEKSEEFYKSLINWYKENQGIDIKKEWISVSPNLVFALGLIVKAFSKEGDRILIQPPVYHQFKKVILNNNRKVVENPLVLKENKYEIDFNDLENKIKENNAKIFILCNPHNPVGRVWNKSEIKNIIKICKKYNVLLVSDEIHGDLVFDKEKFISLLKYEKEFKDNLIVLNSASKTFNLGGLHLGNIIIPNNKTKEKYDEELSKSGMERPNIFGIVASEAGYKYGASWLAEVKNYIKGNINYCKNFIEKEIPKLKMIDTEATYLIWIDCRKLNMSDSELSKFIGEKAKLGVNDGPVFGTGGSGFIRVNVACPRILLEEAMNRLKKAIDLL</sequence>
<name>A0A1M4W883_9CLOT</name>
<dbReference type="STRING" id="1533.SAMN05443638_1112"/>
<dbReference type="EC" id="4.4.1.13" evidence="2"/>